<feature type="compositionally biased region" description="Polar residues" evidence="1">
    <location>
        <begin position="88"/>
        <end position="107"/>
    </location>
</feature>
<feature type="compositionally biased region" description="Polar residues" evidence="1">
    <location>
        <begin position="162"/>
        <end position="175"/>
    </location>
</feature>
<feature type="compositionally biased region" description="Acidic residues" evidence="1">
    <location>
        <begin position="413"/>
        <end position="428"/>
    </location>
</feature>
<evidence type="ECO:0000313" key="3">
    <source>
        <dbReference type="Proteomes" id="UP000191144"/>
    </source>
</evidence>
<reference evidence="3" key="1">
    <citation type="submission" date="2016-03" db="EMBL/GenBank/DDBJ databases">
        <authorList>
            <person name="Devillers Hugo."/>
        </authorList>
    </citation>
    <scope>NUCLEOTIDE SEQUENCE [LARGE SCALE GENOMIC DNA]</scope>
</reference>
<feature type="compositionally biased region" description="Low complexity" evidence="1">
    <location>
        <begin position="280"/>
        <end position="292"/>
    </location>
</feature>
<feature type="compositionally biased region" description="Basic and acidic residues" evidence="1">
    <location>
        <begin position="189"/>
        <end position="208"/>
    </location>
</feature>
<feature type="region of interest" description="Disordered" evidence="1">
    <location>
        <begin position="1"/>
        <end position="244"/>
    </location>
</feature>
<feature type="compositionally biased region" description="Acidic residues" evidence="1">
    <location>
        <begin position="479"/>
        <end position="490"/>
    </location>
</feature>
<feature type="compositionally biased region" description="Polar residues" evidence="1">
    <location>
        <begin position="261"/>
        <end position="279"/>
    </location>
</feature>
<feature type="compositionally biased region" description="Basic and acidic residues" evidence="1">
    <location>
        <begin position="36"/>
        <end position="48"/>
    </location>
</feature>
<proteinExistence type="predicted"/>
<dbReference type="InterPro" id="IPR026248">
    <property type="entry name" value="Fyv8"/>
</dbReference>
<dbReference type="PRINTS" id="PR02076">
    <property type="entry name" value="PROTEINFYV8"/>
</dbReference>
<name>A0A1G4IYW3_9SACH</name>
<evidence type="ECO:0000256" key="1">
    <source>
        <dbReference type="SAM" id="MobiDB-lite"/>
    </source>
</evidence>
<feature type="compositionally biased region" description="Basic and acidic residues" evidence="1">
    <location>
        <begin position="379"/>
        <end position="409"/>
    </location>
</feature>
<dbReference type="AlphaFoldDB" id="A0A1G4IYW3"/>
<protein>
    <submittedName>
        <fullName evidence="2">LAME_0C01178g1_1</fullName>
    </submittedName>
</protein>
<dbReference type="Proteomes" id="UP000191144">
    <property type="component" value="Chromosome C"/>
</dbReference>
<organism evidence="2 3">
    <name type="scientific">Lachancea meyersii CBS 8951</name>
    <dbReference type="NCBI Taxonomy" id="1266667"/>
    <lineage>
        <taxon>Eukaryota</taxon>
        <taxon>Fungi</taxon>
        <taxon>Dikarya</taxon>
        <taxon>Ascomycota</taxon>
        <taxon>Saccharomycotina</taxon>
        <taxon>Saccharomycetes</taxon>
        <taxon>Saccharomycetales</taxon>
        <taxon>Saccharomycetaceae</taxon>
        <taxon>Lachancea</taxon>
    </lineage>
</organism>
<sequence>MSDNVNRRKSQRWVSVSKGNYDGQEWDSSDDDMDSFGDHSAHSERNEIIQKLPPLPKLGKNKSTEKITENSLDTQITEDQEDQIQIQSPSSGRVSEDYTANNTSEPESNFWLGTRSVASGFEYSDSEEECRVPKTGYFASMNLQPEPIPTSEPGKEEKIGDQHQQSQDAQVSTPVAASGSSERSSTSKSDLKSEPEAPIKLSPDDGEHPTVSQHIPEIEELKDVSSPSPSVNNETSDDDKLQESVLVKAVSEVFPEVSEAAHNSTAAHQAQRSSSLFNQSTKSLDESSSSSSEHGKASSQKQRPVKPIITSASTAATEATPEKRKGTKSSIISSDEYEDNASFFNQYGNNSIQSSPADGLDRSPITAQNSSPLKLRYTSKTELHHTDDESNLTDGDKSFKFKNRNRESILDSSSDEFGVDYDNDDDEKDDGKDDGGSDDETDGESVMKMPKSGYYTQIMNEYLVNDTNSKETDSVGGNGDDDDDDDDTESDAVSTETGSITKSIQASRDGSARGSRNSQETFNEAGNTEEGPVDDNNSLGSNKDSRNLQSRQSINLGKWQPDTDATRADFLGGAASKVPDGYVIDRDGQVVDLNPSSMRNARAVSMYTEAESAWNAFPSSAGAGNGDVDTIYDTKTIYDNQTIYNVPGVATNQTSLPPLPQDISVIDFAPTNTITDSDSILKDLNGEKRQHSSYLKENFSVHAPDSKEIAQLDKKTIPGLDMDALLQAKARTHSAKIKELETYSSDLDSYESGLQTWINYALKSSTSDRDYIFHDYKVNKHVKDAYAQADELGKKMTVSNTVANVNQNVSHLKRKVFSHSMKEKSKGLFSSIGKKKV</sequence>
<feature type="compositionally biased region" description="Low complexity" evidence="1">
    <location>
        <begin position="178"/>
        <end position="188"/>
    </location>
</feature>
<gene>
    <name evidence="2" type="ORF">LAME_0C01178G</name>
</gene>
<keyword evidence="3" id="KW-1185">Reference proteome</keyword>
<feature type="compositionally biased region" description="Polar residues" evidence="1">
    <location>
        <begin position="535"/>
        <end position="555"/>
    </location>
</feature>
<dbReference type="EMBL" id="LT598479">
    <property type="protein sequence ID" value="SCU82448.1"/>
    <property type="molecule type" value="Genomic_DNA"/>
</dbReference>
<dbReference type="OrthoDB" id="4081733at2759"/>
<feature type="compositionally biased region" description="Polar residues" evidence="1">
    <location>
        <begin position="491"/>
        <end position="526"/>
    </location>
</feature>
<feature type="compositionally biased region" description="Polar residues" evidence="1">
    <location>
        <begin position="225"/>
        <end position="234"/>
    </location>
</feature>
<feature type="compositionally biased region" description="Acidic residues" evidence="1">
    <location>
        <begin position="24"/>
        <end position="35"/>
    </location>
</feature>
<feature type="compositionally biased region" description="Low complexity" evidence="1">
    <location>
        <begin position="307"/>
        <end position="319"/>
    </location>
</feature>
<evidence type="ECO:0000313" key="2">
    <source>
        <dbReference type="EMBL" id="SCU82448.1"/>
    </source>
</evidence>
<feature type="compositionally biased region" description="Polar residues" evidence="1">
    <location>
        <begin position="342"/>
        <end position="356"/>
    </location>
</feature>
<feature type="region of interest" description="Disordered" evidence="1">
    <location>
        <begin position="259"/>
        <end position="563"/>
    </location>
</feature>
<accession>A0A1G4IYW3</accession>